<dbReference type="AlphaFoldDB" id="A0AAN7WRN4"/>
<proteinExistence type="predicted"/>
<evidence type="ECO:0000313" key="2">
    <source>
        <dbReference type="EMBL" id="KAK5847539.1"/>
    </source>
</evidence>
<accession>A0AAN7WRN4</accession>
<evidence type="ECO:0000313" key="3">
    <source>
        <dbReference type="Proteomes" id="UP001346869"/>
    </source>
</evidence>
<name>A0AAN7WRN4_ELEMC</name>
<reference evidence="2 3" key="1">
    <citation type="journal article" date="2023" name="Genes (Basel)">
        <title>Chromosome-Level Genome Assembly and Circadian Gene Repertoire of the Patagonia Blennie Eleginops maclovinus-The Closest Ancestral Proxy of Antarctic Cryonotothenioids.</title>
        <authorList>
            <person name="Cheng C.C."/>
            <person name="Rivera-Colon A.G."/>
            <person name="Minhas B.F."/>
            <person name="Wilson L."/>
            <person name="Rayamajhi N."/>
            <person name="Vargas-Chacoff L."/>
            <person name="Catchen J.M."/>
        </authorList>
    </citation>
    <scope>NUCLEOTIDE SEQUENCE [LARGE SCALE GENOMIC DNA]</scope>
    <source>
        <strain evidence="2">JMC-PN-2008</strain>
    </source>
</reference>
<protein>
    <submittedName>
        <fullName evidence="2">Uncharacterized protein</fullName>
    </submittedName>
</protein>
<evidence type="ECO:0000256" key="1">
    <source>
        <dbReference type="SAM" id="MobiDB-lite"/>
    </source>
</evidence>
<dbReference type="Proteomes" id="UP001346869">
    <property type="component" value="Unassembled WGS sequence"/>
</dbReference>
<dbReference type="EMBL" id="JAUZQC010000026">
    <property type="protein sequence ID" value="KAK5847539.1"/>
    <property type="molecule type" value="Genomic_DNA"/>
</dbReference>
<keyword evidence="3" id="KW-1185">Reference proteome</keyword>
<feature type="region of interest" description="Disordered" evidence="1">
    <location>
        <begin position="67"/>
        <end position="87"/>
    </location>
</feature>
<sequence>MSCCRFDVRLSESYPNASSHRGCDGVSSSARVQVSPALISPSLHQLSFYLALIFHRVLSALSDVSFSATEPSRNPRDGLAQSQRHFV</sequence>
<comment type="caution">
    <text evidence="2">The sequence shown here is derived from an EMBL/GenBank/DDBJ whole genome shotgun (WGS) entry which is preliminary data.</text>
</comment>
<reference evidence="2 3" key="2">
    <citation type="journal article" date="2023" name="Mol. Biol. Evol.">
        <title>Genomics of Secondarily Temperate Adaptation in the Only Non-Antarctic Icefish.</title>
        <authorList>
            <person name="Rivera-Colon A.G."/>
            <person name="Rayamajhi N."/>
            <person name="Minhas B.F."/>
            <person name="Madrigal G."/>
            <person name="Bilyk K.T."/>
            <person name="Yoon V."/>
            <person name="Hune M."/>
            <person name="Gregory S."/>
            <person name="Cheng C.H.C."/>
            <person name="Catchen J.M."/>
        </authorList>
    </citation>
    <scope>NUCLEOTIDE SEQUENCE [LARGE SCALE GENOMIC DNA]</scope>
    <source>
        <strain evidence="2">JMC-PN-2008</strain>
    </source>
</reference>
<gene>
    <name evidence="2" type="ORF">PBY51_016659</name>
</gene>
<organism evidence="2 3">
    <name type="scientific">Eleginops maclovinus</name>
    <name type="common">Patagonian blennie</name>
    <name type="synonym">Eleginus maclovinus</name>
    <dbReference type="NCBI Taxonomy" id="56733"/>
    <lineage>
        <taxon>Eukaryota</taxon>
        <taxon>Metazoa</taxon>
        <taxon>Chordata</taxon>
        <taxon>Craniata</taxon>
        <taxon>Vertebrata</taxon>
        <taxon>Euteleostomi</taxon>
        <taxon>Actinopterygii</taxon>
        <taxon>Neopterygii</taxon>
        <taxon>Teleostei</taxon>
        <taxon>Neoteleostei</taxon>
        <taxon>Acanthomorphata</taxon>
        <taxon>Eupercaria</taxon>
        <taxon>Perciformes</taxon>
        <taxon>Notothenioidei</taxon>
        <taxon>Eleginopidae</taxon>
        <taxon>Eleginops</taxon>
    </lineage>
</organism>